<dbReference type="RefSeq" id="WP_188454222.1">
    <property type="nucleotide sequence ID" value="NZ_BMFR01000002.1"/>
</dbReference>
<evidence type="ECO:0000313" key="2">
    <source>
        <dbReference type="Proteomes" id="UP000622860"/>
    </source>
</evidence>
<accession>A0A917H5Q7</accession>
<evidence type="ECO:0000313" key="1">
    <source>
        <dbReference type="EMBL" id="GGG68035.1"/>
    </source>
</evidence>
<evidence type="ECO:0008006" key="3">
    <source>
        <dbReference type="Google" id="ProtNLM"/>
    </source>
</evidence>
<dbReference type="Proteomes" id="UP000622860">
    <property type="component" value="Unassembled WGS sequence"/>
</dbReference>
<organism evidence="1 2">
    <name type="scientific">Virgibacillus oceani</name>
    <dbReference type="NCBI Taxonomy" id="1479511"/>
    <lineage>
        <taxon>Bacteria</taxon>
        <taxon>Bacillati</taxon>
        <taxon>Bacillota</taxon>
        <taxon>Bacilli</taxon>
        <taxon>Bacillales</taxon>
        <taxon>Bacillaceae</taxon>
        <taxon>Virgibacillus</taxon>
    </lineage>
</organism>
<dbReference type="AlphaFoldDB" id="A0A917H5Q7"/>
<gene>
    <name evidence="1" type="ORF">GCM10011398_09800</name>
</gene>
<reference evidence="1" key="2">
    <citation type="submission" date="2020-09" db="EMBL/GenBank/DDBJ databases">
        <authorList>
            <person name="Sun Q."/>
            <person name="Zhou Y."/>
        </authorList>
    </citation>
    <scope>NUCLEOTIDE SEQUENCE</scope>
    <source>
        <strain evidence="1">CGMCC 1.12754</strain>
    </source>
</reference>
<comment type="caution">
    <text evidence="1">The sequence shown here is derived from an EMBL/GenBank/DDBJ whole genome shotgun (WGS) entry which is preliminary data.</text>
</comment>
<proteinExistence type="predicted"/>
<keyword evidence="2" id="KW-1185">Reference proteome</keyword>
<name>A0A917H5Q7_9BACI</name>
<reference evidence="1" key="1">
    <citation type="journal article" date="2014" name="Int. J. Syst. Evol. Microbiol.">
        <title>Complete genome sequence of Corynebacterium casei LMG S-19264T (=DSM 44701T), isolated from a smear-ripened cheese.</title>
        <authorList>
            <consortium name="US DOE Joint Genome Institute (JGI-PGF)"/>
            <person name="Walter F."/>
            <person name="Albersmeier A."/>
            <person name="Kalinowski J."/>
            <person name="Ruckert C."/>
        </authorList>
    </citation>
    <scope>NUCLEOTIDE SEQUENCE</scope>
    <source>
        <strain evidence="1">CGMCC 1.12754</strain>
    </source>
</reference>
<dbReference type="Gene3D" id="3.10.490.10">
    <property type="entry name" value="Gamma-glutamyl cyclotransferase-like"/>
    <property type="match status" value="1"/>
</dbReference>
<dbReference type="EMBL" id="BMFR01000002">
    <property type="protein sequence ID" value="GGG68035.1"/>
    <property type="molecule type" value="Genomic_DNA"/>
</dbReference>
<protein>
    <recommendedName>
        <fullName evidence="3">Histone deacetylase</fullName>
    </recommendedName>
</protein>
<sequence length="204" mass="23370">MDVWYVSYGSNLCEDRFMCYINGDRPLGSDQRETGCHDKTPPKASRKAAIPYPLYFAKEQSKWGIGGVAFIGHDQNVYETTIGRMFLITDEQFSEVVSQENNKRKLRINFSSVIARGYQQITDGWYGRIIYLGDKEGYPMFTFTSNAPMDKYLYNKPSSAYLSTIANGLLELGLGHSEIIDYFYGKRGIKGHFSREKLFNYTFG</sequence>